<dbReference type="AlphaFoldDB" id="G3MQF5"/>
<keyword evidence="5" id="KW-0479">Metal-binding</keyword>
<keyword evidence="4" id="KW-0482">Metalloprotease</keyword>
<evidence type="ECO:0000256" key="2">
    <source>
        <dbReference type="ARBA" id="ARBA00022801"/>
    </source>
</evidence>
<evidence type="ECO:0000256" key="5">
    <source>
        <dbReference type="PROSITE-ProRule" id="PRU00276"/>
    </source>
</evidence>
<dbReference type="CDD" id="cd04272">
    <property type="entry name" value="ZnMc_salivary_gland_MPs"/>
    <property type="match status" value="1"/>
</dbReference>
<dbReference type="PROSITE" id="PS50215">
    <property type="entry name" value="ADAM_MEPRO"/>
    <property type="match status" value="1"/>
</dbReference>
<dbReference type="PANTHER" id="PTHR11905:SF159">
    <property type="entry name" value="ADAM METALLOPROTEASE"/>
    <property type="match status" value="1"/>
</dbReference>
<organism evidence="7">
    <name type="scientific">Amblyomma maculatum</name>
    <name type="common">Gulf Coast tick</name>
    <dbReference type="NCBI Taxonomy" id="34609"/>
    <lineage>
        <taxon>Eukaryota</taxon>
        <taxon>Metazoa</taxon>
        <taxon>Ecdysozoa</taxon>
        <taxon>Arthropoda</taxon>
        <taxon>Chelicerata</taxon>
        <taxon>Arachnida</taxon>
        <taxon>Acari</taxon>
        <taxon>Parasitiformes</taxon>
        <taxon>Ixodida</taxon>
        <taxon>Ixodoidea</taxon>
        <taxon>Ixodidae</taxon>
        <taxon>Amblyomminae</taxon>
        <taxon>Amblyomma</taxon>
    </lineage>
</organism>
<dbReference type="GO" id="GO:0046872">
    <property type="term" value="F:metal ion binding"/>
    <property type="evidence" value="ECO:0007669"/>
    <property type="project" value="UniProtKB-KW"/>
</dbReference>
<dbReference type="EMBL" id="JO844106">
    <property type="protein sequence ID" value="AEO35723.1"/>
    <property type="molecule type" value="mRNA"/>
</dbReference>
<proteinExistence type="evidence at transcript level"/>
<feature type="binding site" evidence="5">
    <location>
        <position position="332"/>
    </location>
    <ligand>
        <name>Zn(2+)</name>
        <dbReference type="ChEBI" id="CHEBI:29105"/>
        <note>catalytic</note>
    </ligand>
</feature>
<comment type="caution">
    <text evidence="5">Lacks conserved residue(s) required for the propagation of feature annotation.</text>
</comment>
<accession>G3MQF5</accession>
<dbReference type="InterPro" id="IPR034030">
    <property type="entry name" value="ZnMc_salivary_gland_MPs"/>
</dbReference>
<dbReference type="GO" id="GO:0004222">
    <property type="term" value="F:metalloendopeptidase activity"/>
    <property type="evidence" value="ECO:0007669"/>
    <property type="project" value="InterPro"/>
</dbReference>
<evidence type="ECO:0000259" key="6">
    <source>
        <dbReference type="PROSITE" id="PS50215"/>
    </source>
</evidence>
<name>G3MQF5_AMBMU</name>
<dbReference type="SUPFAM" id="SSF55486">
    <property type="entry name" value="Metalloproteases ('zincins'), catalytic domain"/>
    <property type="match status" value="1"/>
</dbReference>
<reference evidence="7" key="1">
    <citation type="journal article" date="2011" name="PLoS ONE">
        <title>A deep insight into the sialotranscriptome of the gulf coast tick, Amblyomma maculatum.</title>
        <authorList>
            <person name="Karim S."/>
            <person name="Singh P."/>
            <person name="Ribeiro J.M."/>
        </authorList>
    </citation>
    <scope>NUCLEOTIDE SEQUENCE</scope>
    <source>
        <tissue evidence="7">Salivary gland</tissue>
    </source>
</reference>
<keyword evidence="3 5" id="KW-0862">Zinc</keyword>
<evidence type="ECO:0000256" key="4">
    <source>
        <dbReference type="ARBA" id="ARBA00023049"/>
    </source>
</evidence>
<dbReference type="InterPro" id="IPR024079">
    <property type="entry name" value="MetalloPept_cat_dom_sf"/>
</dbReference>
<keyword evidence="2" id="KW-0378">Hydrolase</keyword>
<sequence length="534" mass="60309">MAGQTTLIVFIGVFGMAASGQWKPMLVYPRFLEERSLDGRLALHIHDNLTLSLRKASVAARQFRVVELDDGREVTRFYNGKDIEKHLFEDENHWSTVHVTQKQSGLEVEGVVGPNLRIHPMPEMQRSGDVIVPHMIFEIEEDNVFDTVVLPNDRGHQQATERIYRSQPPVPSEVNIEVFIVSDGPHNGHFKNNSDLIVYFCITMNSVNMRYSETKDPKIKLLFTGVQRSPFDHYITASGNFMHDTSSLERFKHQAGLYKTIYGNPDVVYLATGRDLYSSDANGKANTNNIGIGYQAGLCTEYFVALGEDAAGYYTGIYTMAHEIAHVLGSAHDESPPLPSMPGHPGSQRCLWSSGFIMSYIDNGPNRHRFSECSLEQMRFVILLRGKLCWDVTGDEKREDGKYPGMQVSPDEYCRQVVKNQRNVTADMASATLLQCKLKCQYLVQQPYYYNGMLYHHNVYYYELHNTLDYMFCAAGKVCIRGVCQNRPVDVSNVPPPNTPTIHKPTTTTAVSTDECHCECPTTPASKTAARRRH</sequence>
<dbReference type="GO" id="GO:0006509">
    <property type="term" value="P:membrane protein ectodomain proteolysis"/>
    <property type="evidence" value="ECO:0007669"/>
    <property type="project" value="TreeGrafter"/>
</dbReference>
<keyword evidence="1" id="KW-0645">Protease</keyword>
<feature type="binding site" evidence="5">
    <location>
        <position position="326"/>
    </location>
    <ligand>
        <name>Zn(2+)</name>
        <dbReference type="ChEBI" id="CHEBI:29105"/>
        <note>catalytic</note>
    </ligand>
</feature>
<evidence type="ECO:0000256" key="1">
    <source>
        <dbReference type="ARBA" id="ARBA00022670"/>
    </source>
</evidence>
<dbReference type="Gene3D" id="3.40.390.10">
    <property type="entry name" value="Collagenase (Catalytic Domain)"/>
    <property type="match status" value="1"/>
</dbReference>
<dbReference type="InterPro" id="IPR001590">
    <property type="entry name" value="Peptidase_M12B"/>
</dbReference>
<feature type="binding site" evidence="5">
    <location>
        <position position="322"/>
    </location>
    <ligand>
        <name>Zn(2+)</name>
        <dbReference type="ChEBI" id="CHEBI:29105"/>
        <note>catalytic</note>
    </ligand>
</feature>
<evidence type="ECO:0000256" key="3">
    <source>
        <dbReference type="ARBA" id="ARBA00022833"/>
    </source>
</evidence>
<protein>
    <recommendedName>
        <fullName evidence="6">Peptidase M12B domain-containing protein</fullName>
    </recommendedName>
</protein>
<evidence type="ECO:0000313" key="7">
    <source>
        <dbReference type="EMBL" id="AEO35723.1"/>
    </source>
</evidence>
<dbReference type="PANTHER" id="PTHR11905">
    <property type="entry name" value="ADAM A DISINTEGRIN AND METALLOPROTEASE DOMAIN"/>
    <property type="match status" value="1"/>
</dbReference>
<feature type="domain" description="Peptidase M12B" evidence="6">
    <location>
        <begin position="174"/>
        <end position="389"/>
    </location>
</feature>
<dbReference type="Pfam" id="PF13688">
    <property type="entry name" value="Reprolysin_5"/>
    <property type="match status" value="1"/>
</dbReference>
<feature type="active site" evidence="5">
    <location>
        <position position="323"/>
    </location>
</feature>